<dbReference type="EMBL" id="JBHUDL010000010">
    <property type="protein sequence ID" value="MFD1633641.1"/>
    <property type="molecule type" value="Genomic_DNA"/>
</dbReference>
<comment type="caution">
    <text evidence="2">The sequence shown here is derived from an EMBL/GenBank/DDBJ whole genome shotgun (WGS) entry which is preliminary data.</text>
</comment>
<evidence type="ECO:0000256" key="1">
    <source>
        <dbReference type="SAM" id="Phobius"/>
    </source>
</evidence>
<keyword evidence="1" id="KW-1133">Transmembrane helix</keyword>
<protein>
    <submittedName>
        <fullName evidence="2">Uncharacterized protein</fullName>
    </submittedName>
</protein>
<sequence>MDIAITARDVFHVLSPVGCLVEALSTALLLVAMAGCAVAALP</sequence>
<reference evidence="2 3" key="1">
    <citation type="journal article" date="2019" name="Int. J. Syst. Evol. Microbiol.">
        <title>The Global Catalogue of Microorganisms (GCM) 10K type strain sequencing project: providing services to taxonomists for standard genome sequencing and annotation.</title>
        <authorList>
            <consortium name="The Broad Institute Genomics Platform"/>
            <consortium name="The Broad Institute Genome Sequencing Center for Infectious Disease"/>
            <person name="Wu L."/>
            <person name="Ma J."/>
        </authorList>
    </citation>
    <scope>NUCLEOTIDE SEQUENCE [LARGE SCALE GENOMIC DNA]</scope>
    <source>
        <strain evidence="2 3">CGMCC 1.10594</strain>
    </source>
</reference>
<dbReference type="Proteomes" id="UP001597075">
    <property type="component" value="Unassembled WGS sequence"/>
</dbReference>
<keyword evidence="1" id="KW-0812">Transmembrane</keyword>
<proteinExistence type="predicted"/>
<keyword evidence="3" id="KW-1185">Reference proteome</keyword>
<keyword evidence="1" id="KW-0472">Membrane</keyword>
<dbReference type="AlphaFoldDB" id="A0ABD6CXN0"/>
<gene>
    <name evidence="2" type="ORF">ACFSBJ_07840</name>
</gene>
<evidence type="ECO:0000313" key="3">
    <source>
        <dbReference type="Proteomes" id="UP001597075"/>
    </source>
</evidence>
<name>A0ABD6CXN0_9EURY</name>
<evidence type="ECO:0000313" key="2">
    <source>
        <dbReference type="EMBL" id="MFD1633641.1"/>
    </source>
</evidence>
<dbReference type="RefSeq" id="WP_256403914.1">
    <property type="nucleotide sequence ID" value="NZ_CP187151.1"/>
</dbReference>
<organism evidence="2 3">
    <name type="scientific">Haloplanus ruber</name>
    <dbReference type="NCBI Taxonomy" id="869892"/>
    <lineage>
        <taxon>Archaea</taxon>
        <taxon>Methanobacteriati</taxon>
        <taxon>Methanobacteriota</taxon>
        <taxon>Stenosarchaea group</taxon>
        <taxon>Halobacteria</taxon>
        <taxon>Halobacteriales</taxon>
        <taxon>Haloferacaceae</taxon>
        <taxon>Haloplanus</taxon>
    </lineage>
</organism>
<accession>A0ABD6CXN0</accession>
<feature type="transmembrane region" description="Helical" evidence="1">
    <location>
        <begin position="20"/>
        <end position="41"/>
    </location>
</feature>